<feature type="transmembrane region" description="Helical" evidence="1">
    <location>
        <begin position="172"/>
        <end position="192"/>
    </location>
</feature>
<feature type="transmembrane region" description="Helical" evidence="1">
    <location>
        <begin position="145"/>
        <end position="165"/>
    </location>
</feature>
<dbReference type="Proteomes" id="UP000429229">
    <property type="component" value="Unassembled WGS sequence"/>
</dbReference>
<gene>
    <name evidence="2" type="ORF">GRI68_06705</name>
</gene>
<feature type="transmembrane region" description="Helical" evidence="1">
    <location>
        <begin position="56"/>
        <end position="78"/>
    </location>
</feature>
<keyword evidence="1" id="KW-0812">Transmembrane</keyword>
<evidence type="ECO:0000313" key="2">
    <source>
        <dbReference type="EMBL" id="MXP09866.1"/>
    </source>
</evidence>
<sequence length="193" mass="19709">MTGGGAIWFAGAFAILGVAVLRHSWGRPSRSLLWNGAGWAALALAALLGARSGGAWGVAVTVCVATTVALVFLAGAANERPAWRRSTRKERQSSAKQAEAARSFGARLTTFVVAGPLALVASVLLALAVRVALMAGGTGPANGNTAVLGLVPLVWPLLTFALLMIERRPRQFGLLAIVTALAALPVFTAGAAT</sequence>
<keyword evidence="1" id="KW-0472">Membrane</keyword>
<organism evidence="2 3">
    <name type="scientific">Alteriqipengyuania halimionae</name>
    <dbReference type="NCBI Taxonomy" id="1926630"/>
    <lineage>
        <taxon>Bacteria</taxon>
        <taxon>Pseudomonadati</taxon>
        <taxon>Pseudomonadota</taxon>
        <taxon>Alphaproteobacteria</taxon>
        <taxon>Sphingomonadales</taxon>
        <taxon>Erythrobacteraceae</taxon>
        <taxon>Alteriqipengyuania</taxon>
    </lineage>
</organism>
<feature type="transmembrane region" description="Helical" evidence="1">
    <location>
        <begin position="6"/>
        <end position="25"/>
    </location>
</feature>
<reference evidence="2 3" key="1">
    <citation type="submission" date="2019-12" db="EMBL/GenBank/DDBJ databases">
        <title>Genomic-based taxomic classification of the family Erythrobacteraceae.</title>
        <authorList>
            <person name="Xu L."/>
        </authorList>
    </citation>
    <scope>NUCLEOTIDE SEQUENCE [LARGE SCALE GENOMIC DNA]</scope>
    <source>
        <strain evidence="2 3">LMG 29519</strain>
    </source>
</reference>
<dbReference type="AlphaFoldDB" id="A0A6I4U2A9"/>
<accession>A0A6I4U2A9</accession>
<feature type="transmembrane region" description="Helical" evidence="1">
    <location>
        <begin position="32"/>
        <end position="50"/>
    </location>
</feature>
<dbReference type="RefSeq" id="WP_160616527.1">
    <property type="nucleotide sequence ID" value="NZ_WTYR01000001.1"/>
</dbReference>
<keyword evidence="3" id="KW-1185">Reference proteome</keyword>
<protein>
    <submittedName>
        <fullName evidence="2">Uncharacterized protein</fullName>
    </submittedName>
</protein>
<dbReference type="EMBL" id="WTYR01000001">
    <property type="protein sequence ID" value="MXP09866.1"/>
    <property type="molecule type" value="Genomic_DNA"/>
</dbReference>
<evidence type="ECO:0000313" key="3">
    <source>
        <dbReference type="Proteomes" id="UP000429229"/>
    </source>
</evidence>
<keyword evidence="1" id="KW-1133">Transmembrane helix</keyword>
<proteinExistence type="predicted"/>
<feature type="transmembrane region" description="Helical" evidence="1">
    <location>
        <begin position="111"/>
        <end position="133"/>
    </location>
</feature>
<comment type="caution">
    <text evidence="2">The sequence shown here is derived from an EMBL/GenBank/DDBJ whole genome shotgun (WGS) entry which is preliminary data.</text>
</comment>
<evidence type="ECO:0000256" key="1">
    <source>
        <dbReference type="SAM" id="Phobius"/>
    </source>
</evidence>
<name>A0A6I4U2A9_9SPHN</name>